<name>A0ABV8TT14_9ACTN</name>
<keyword evidence="1" id="KW-0812">Transmembrane</keyword>
<feature type="transmembrane region" description="Helical" evidence="1">
    <location>
        <begin position="20"/>
        <end position="41"/>
    </location>
</feature>
<comment type="caution">
    <text evidence="3">The sequence shown here is derived from an EMBL/GenBank/DDBJ whole genome shotgun (WGS) entry which is preliminary data.</text>
</comment>
<reference evidence="4" key="1">
    <citation type="journal article" date="2019" name="Int. J. Syst. Evol. Microbiol.">
        <title>The Global Catalogue of Microorganisms (GCM) 10K type strain sequencing project: providing services to taxonomists for standard genome sequencing and annotation.</title>
        <authorList>
            <consortium name="The Broad Institute Genomics Platform"/>
            <consortium name="The Broad Institute Genome Sequencing Center for Infectious Disease"/>
            <person name="Wu L."/>
            <person name="Ma J."/>
        </authorList>
    </citation>
    <scope>NUCLEOTIDE SEQUENCE [LARGE SCALE GENOMIC DNA]</scope>
    <source>
        <strain evidence="4">IBRC-M 10908</strain>
    </source>
</reference>
<evidence type="ECO:0000313" key="4">
    <source>
        <dbReference type="Proteomes" id="UP001595823"/>
    </source>
</evidence>
<dbReference type="PANTHER" id="PTHR36933">
    <property type="entry name" value="SLL0788 PROTEIN"/>
    <property type="match status" value="1"/>
</dbReference>
<evidence type="ECO:0000256" key="1">
    <source>
        <dbReference type="SAM" id="Phobius"/>
    </source>
</evidence>
<feature type="domain" description="DUF305" evidence="2">
    <location>
        <begin position="53"/>
        <end position="203"/>
    </location>
</feature>
<evidence type="ECO:0000313" key="3">
    <source>
        <dbReference type="EMBL" id="MFC4333665.1"/>
    </source>
</evidence>
<dbReference type="Pfam" id="PF03713">
    <property type="entry name" value="DUF305"/>
    <property type="match status" value="1"/>
</dbReference>
<dbReference type="Gene3D" id="1.20.1260.10">
    <property type="match status" value="1"/>
</dbReference>
<keyword evidence="4" id="KW-1185">Reference proteome</keyword>
<protein>
    <submittedName>
        <fullName evidence="3">DUF305 domain-containing protein</fullName>
    </submittedName>
</protein>
<dbReference type="EMBL" id="JBHSDK010000001">
    <property type="protein sequence ID" value="MFC4333665.1"/>
    <property type="molecule type" value="Genomic_DNA"/>
</dbReference>
<proteinExistence type="predicted"/>
<dbReference type="RefSeq" id="WP_380617402.1">
    <property type="nucleotide sequence ID" value="NZ_JBHSDK010000001.1"/>
</dbReference>
<keyword evidence="1" id="KW-1133">Transmembrane helix</keyword>
<sequence length="214" mass="23155">MSDEDTGAAAAPEVRTRASIPLIVIAAVLSAAIGAGAMFLWNTASTPGEDSAEAGFLRDMSTHHAQAVEMSIYEYQYGENENMRAIAYDILTAQQGEIGAMRSLLNQWDLDVTHSDPMEWTDMDMDMGENGLMGGMATPEQMAEFKTLTGAEADLRFAELMTAHHEGGIHMAQMAVDLAEEDVVVDMARRMVAVQKQEVKDMKVHVDAIEAGGA</sequence>
<keyword evidence="1" id="KW-0472">Membrane</keyword>
<accession>A0ABV8TT14</accession>
<dbReference type="PANTHER" id="PTHR36933:SF1">
    <property type="entry name" value="SLL0788 PROTEIN"/>
    <property type="match status" value="1"/>
</dbReference>
<evidence type="ECO:0000259" key="2">
    <source>
        <dbReference type="Pfam" id="PF03713"/>
    </source>
</evidence>
<dbReference type="Proteomes" id="UP001595823">
    <property type="component" value="Unassembled WGS sequence"/>
</dbReference>
<dbReference type="InterPro" id="IPR012347">
    <property type="entry name" value="Ferritin-like"/>
</dbReference>
<dbReference type="InterPro" id="IPR005183">
    <property type="entry name" value="DUF305_CopM-like"/>
</dbReference>
<gene>
    <name evidence="3" type="ORF">ACFPET_00430</name>
</gene>
<organism evidence="3 4">
    <name type="scientific">Salininema proteolyticum</name>
    <dbReference type="NCBI Taxonomy" id="1607685"/>
    <lineage>
        <taxon>Bacteria</taxon>
        <taxon>Bacillati</taxon>
        <taxon>Actinomycetota</taxon>
        <taxon>Actinomycetes</taxon>
        <taxon>Glycomycetales</taxon>
        <taxon>Glycomycetaceae</taxon>
        <taxon>Salininema</taxon>
    </lineage>
</organism>